<dbReference type="GO" id="GO:0000981">
    <property type="term" value="F:DNA-binding transcription factor activity, RNA polymerase II-specific"/>
    <property type="evidence" value="ECO:0007669"/>
    <property type="project" value="InterPro"/>
</dbReference>
<proteinExistence type="predicted"/>
<dbReference type="InterPro" id="IPR036864">
    <property type="entry name" value="Zn2-C6_fun-type_DNA-bd_sf"/>
</dbReference>
<evidence type="ECO:0000259" key="3">
    <source>
        <dbReference type="PROSITE" id="PS50048"/>
    </source>
</evidence>
<evidence type="ECO:0000256" key="2">
    <source>
        <dbReference type="SAM" id="MobiDB-lite"/>
    </source>
</evidence>
<dbReference type="KEGG" id="tbl:TBLA_0E03050"/>
<keyword evidence="5" id="KW-1185">Reference proteome</keyword>
<dbReference type="eggNOG" id="ENOG502R1US">
    <property type="taxonomic scope" value="Eukaryota"/>
</dbReference>
<dbReference type="InParanoid" id="I2H4Q7"/>
<dbReference type="CDD" id="cd00067">
    <property type="entry name" value="GAL4"/>
    <property type="match status" value="1"/>
</dbReference>
<dbReference type="PROSITE" id="PS00463">
    <property type="entry name" value="ZN2_CY6_FUNGAL_1"/>
    <property type="match status" value="1"/>
</dbReference>
<gene>
    <name evidence="4" type="primary">TBLA0E03050</name>
    <name evidence="4" type="ORF">TBLA_0E03050</name>
</gene>
<dbReference type="EMBL" id="HE806320">
    <property type="protein sequence ID" value="CCH61359.1"/>
    <property type="molecule type" value="Genomic_DNA"/>
</dbReference>
<name>I2H4Q7_HENB6</name>
<dbReference type="GO" id="GO:0005634">
    <property type="term" value="C:nucleus"/>
    <property type="evidence" value="ECO:0007669"/>
    <property type="project" value="TreeGrafter"/>
</dbReference>
<dbReference type="Proteomes" id="UP000002866">
    <property type="component" value="Chromosome 5"/>
</dbReference>
<dbReference type="HOGENOM" id="CLU_011912_0_0_1"/>
<organism evidence="4 5">
    <name type="scientific">Henningerozyma blattae (strain ATCC 34711 / CBS 6284 / DSM 70876 / NBRC 10599 / NRRL Y-10934 / UCD 77-7)</name>
    <name type="common">Yeast</name>
    <name type="synonym">Tetrapisispora blattae</name>
    <dbReference type="NCBI Taxonomy" id="1071380"/>
    <lineage>
        <taxon>Eukaryota</taxon>
        <taxon>Fungi</taxon>
        <taxon>Dikarya</taxon>
        <taxon>Ascomycota</taxon>
        <taxon>Saccharomycotina</taxon>
        <taxon>Saccharomycetes</taxon>
        <taxon>Saccharomycetales</taxon>
        <taxon>Saccharomycetaceae</taxon>
        <taxon>Henningerozyma</taxon>
    </lineage>
</organism>
<dbReference type="SUPFAM" id="SSF57701">
    <property type="entry name" value="Zn2/Cys6 DNA-binding domain"/>
    <property type="match status" value="1"/>
</dbReference>
<dbReference type="SMART" id="SM00066">
    <property type="entry name" value="GAL4"/>
    <property type="match status" value="1"/>
</dbReference>
<dbReference type="PANTHER" id="PTHR37534:SF49">
    <property type="entry name" value="LYSINE BIOSYNTHESIS REGULATORY PROTEIN LYS14"/>
    <property type="match status" value="1"/>
</dbReference>
<feature type="domain" description="Zn(2)-C6 fungal-type" evidence="3">
    <location>
        <begin position="12"/>
        <end position="42"/>
    </location>
</feature>
<reference evidence="4 5" key="1">
    <citation type="journal article" date="2011" name="Proc. Natl. Acad. Sci. U.S.A.">
        <title>Evolutionary erosion of yeast sex chromosomes by mating-type switching accidents.</title>
        <authorList>
            <person name="Gordon J.L."/>
            <person name="Armisen D."/>
            <person name="Proux-Wera E."/>
            <person name="Oheigeartaigh S.S."/>
            <person name="Byrne K.P."/>
            <person name="Wolfe K.H."/>
        </authorList>
    </citation>
    <scope>NUCLEOTIDE SEQUENCE [LARGE SCALE GENOMIC DNA]</scope>
    <source>
        <strain evidence="5">ATCC 34711 / CBS 6284 / DSM 70876 / NBRC 10599 / NRRL Y-10934 / UCD 77-7</strain>
    </source>
</reference>
<feature type="region of interest" description="Disordered" evidence="2">
    <location>
        <begin position="68"/>
        <end position="89"/>
    </location>
</feature>
<evidence type="ECO:0000313" key="5">
    <source>
        <dbReference type="Proteomes" id="UP000002866"/>
    </source>
</evidence>
<dbReference type="Gene3D" id="4.10.240.10">
    <property type="entry name" value="Zn(2)-C6 fungal-type DNA-binding domain"/>
    <property type="match status" value="1"/>
</dbReference>
<dbReference type="GO" id="GO:0000976">
    <property type="term" value="F:transcription cis-regulatory region binding"/>
    <property type="evidence" value="ECO:0007669"/>
    <property type="project" value="TreeGrafter"/>
</dbReference>
<protein>
    <recommendedName>
        <fullName evidence="3">Zn(2)-C6 fungal-type domain-containing protein</fullName>
    </recommendedName>
</protein>
<evidence type="ECO:0000256" key="1">
    <source>
        <dbReference type="ARBA" id="ARBA00023242"/>
    </source>
</evidence>
<dbReference type="AlphaFoldDB" id="I2H4Q7"/>
<dbReference type="GeneID" id="14496432"/>
<dbReference type="PANTHER" id="PTHR37534">
    <property type="entry name" value="TRANSCRIPTIONAL ACTIVATOR PROTEIN UGA3"/>
    <property type="match status" value="1"/>
</dbReference>
<dbReference type="GO" id="GO:0008270">
    <property type="term" value="F:zinc ion binding"/>
    <property type="evidence" value="ECO:0007669"/>
    <property type="project" value="InterPro"/>
</dbReference>
<dbReference type="Pfam" id="PF00172">
    <property type="entry name" value="Zn_clus"/>
    <property type="match status" value="1"/>
</dbReference>
<accession>I2H4Q7</accession>
<dbReference type="PROSITE" id="PS50048">
    <property type="entry name" value="ZN2_CY6_FUNGAL_2"/>
    <property type="match status" value="1"/>
</dbReference>
<dbReference type="RefSeq" id="XP_004180878.1">
    <property type="nucleotide sequence ID" value="XM_004180830.1"/>
</dbReference>
<dbReference type="GO" id="GO:0045944">
    <property type="term" value="P:positive regulation of transcription by RNA polymerase II"/>
    <property type="evidence" value="ECO:0007669"/>
    <property type="project" value="TreeGrafter"/>
</dbReference>
<dbReference type="OrthoDB" id="3994232at2759"/>
<keyword evidence="1" id="KW-0539">Nucleus</keyword>
<sequence length="779" mass="89571">MIKKSSTYSRLGCEECKKAHVKCDENRPRCGRCQKTYKACIYSSNFVVKMFNGSFNVDMGRISSSSNNFSLQNNKDDNDKNNNNSNNGISMKAFATSKFQANLNNKIKVPNVRNKNLKTKTMSTVTPREKSQIKSHGKLQFSFKPGIRPKIDAHKKYLRKFNLNVNENIPKSLHHSPKLKASPHNNSNYGSTVKRIISVYGASQTLCTQENSSVTTYISSDSFDEKIEKKFMKYSSSSMGISSINSNLKSLKSDILDPIETPTLTDNNQTSDVNKIDRNIFFRENDVKLMKLLNYEADFIPNDPDIIDEEIIRKTFNLIKSHGLEGLIKNDPLPSIFLNTKEDNSTVVQLTKQNSLEIVKFCWEVMIAELTTGLLQLLPFEYFKQVILNMKQITVEFPEFNEAIIYLASHTLKTYYNIQKKFSLADLWDRYYRIPSLQKSLQTVHSLIDNYQLGNNSFYLLVYARISLDTYSWKKSQGWEQLTQQIIACLKQFLDQHLKGNFKFEESKPEFNSILSIHFCWIMYMQQCAYFLSSEVSIFGSVEDIDYFIKYTTSTHLNKGILMGNNFNLISGNTLDINSLFGKLWKASLQLKNEGIILTGIHIIKLKLTNKDERIRSRLHRLGAELKDDLALIVKNTDMYPLLQSDKYNGLENSLENSQKIAEFAMSLYIDYYLIGNYSNHHELSVALKKLLEFWYSIPSNHTSSISYWTIYIGANISLTAGEYKLFNKYISLLESQLTASKLYIISQSITQLKRFQECVENKDFDGLIKPVHKVSTSS</sequence>
<dbReference type="InterPro" id="IPR001138">
    <property type="entry name" value="Zn2Cys6_DnaBD"/>
</dbReference>
<evidence type="ECO:0000313" key="4">
    <source>
        <dbReference type="EMBL" id="CCH61359.1"/>
    </source>
</evidence>